<keyword evidence="4" id="KW-0560">Oxidoreductase</keyword>
<dbReference type="PROSITE" id="PS51471">
    <property type="entry name" value="FE2OG_OXY"/>
    <property type="match status" value="1"/>
</dbReference>
<organism evidence="6 7">
    <name type="scientific">Liquidambar formosana</name>
    <name type="common">Formosan gum</name>
    <dbReference type="NCBI Taxonomy" id="63359"/>
    <lineage>
        <taxon>Eukaryota</taxon>
        <taxon>Viridiplantae</taxon>
        <taxon>Streptophyta</taxon>
        <taxon>Embryophyta</taxon>
        <taxon>Tracheophyta</taxon>
        <taxon>Spermatophyta</taxon>
        <taxon>Magnoliopsida</taxon>
        <taxon>eudicotyledons</taxon>
        <taxon>Gunneridae</taxon>
        <taxon>Pentapetalae</taxon>
        <taxon>Saxifragales</taxon>
        <taxon>Altingiaceae</taxon>
        <taxon>Liquidambar</taxon>
    </lineage>
</organism>
<dbReference type="EMBL" id="JBBPBK010000014">
    <property type="protein sequence ID" value="KAK9270918.1"/>
    <property type="molecule type" value="Genomic_DNA"/>
</dbReference>
<dbReference type="InterPro" id="IPR044861">
    <property type="entry name" value="IPNS-like_FE2OG_OXY"/>
</dbReference>
<reference evidence="6 7" key="1">
    <citation type="journal article" date="2024" name="Plant J.">
        <title>Genome sequences and population genomics reveal climatic adaptation and genomic divergence between two closely related sweetgum species.</title>
        <authorList>
            <person name="Xu W.Q."/>
            <person name="Ren C.Q."/>
            <person name="Zhang X.Y."/>
            <person name="Comes H.P."/>
            <person name="Liu X.H."/>
            <person name="Li Y.G."/>
            <person name="Kettle C.J."/>
            <person name="Jalonen R."/>
            <person name="Gaisberger H."/>
            <person name="Ma Y.Z."/>
            <person name="Qiu Y.X."/>
        </authorList>
    </citation>
    <scope>NUCLEOTIDE SEQUENCE [LARGE SCALE GENOMIC DNA]</scope>
    <source>
        <strain evidence="6">Hangzhou</strain>
    </source>
</reference>
<dbReference type="Gene3D" id="2.60.120.330">
    <property type="entry name" value="B-lactam Antibiotic, Isopenicillin N Synthase, Chain"/>
    <property type="match status" value="1"/>
</dbReference>
<dbReference type="GO" id="GO:0016491">
    <property type="term" value="F:oxidoreductase activity"/>
    <property type="evidence" value="ECO:0007669"/>
    <property type="project" value="UniProtKB-KW"/>
</dbReference>
<comment type="similarity">
    <text evidence="1 4">Belongs to the iron/ascorbate-dependent oxidoreductase family.</text>
</comment>
<dbReference type="PANTHER" id="PTHR47991">
    <property type="entry name" value="OXOGLUTARATE/IRON-DEPENDENT DIOXYGENASE"/>
    <property type="match status" value="1"/>
</dbReference>
<keyword evidence="3 4" id="KW-0408">Iron</keyword>
<dbReference type="InterPro" id="IPR026992">
    <property type="entry name" value="DIOX_N"/>
</dbReference>
<dbReference type="InterPro" id="IPR050295">
    <property type="entry name" value="Plant_2OG-oxidoreductases"/>
</dbReference>
<dbReference type="Pfam" id="PF03171">
    <property type="entry name" value="2OG-FeII_Oxy"/>
    <property type="match status" value="1"/>
</dbReference>
<sequence length="353" mass="39807">MTMNSQFIHSPFNMSCVKGLLESGSLTSLPSEYAFPTSPDDIKFSQEEVIPTIDFSLLTSGTPHQRSKVVQDIGEACCEWGFFMVINHGVSERLRDEMVKVCQSFFDLTEEEKREYAGKQLLDPVRWGTSFNVNVDKTLFWRDYLKVHVHPHFHAPHLPTEFGDISREYCKRSQEVASELLRGISESLGLEASYIHKTMEMELGHQLLVVNCYPPCPQPEVAMGMPPHSDHGLLTLLMQNEICGLQVLHHGNWVPVNPLPNAFLVNTGDHMEIVTNGKYRSVVHRAVLNNKATRISIATGHGPPLDATVSPAPELIDSQSHPPAYRGIKYREYMELQQSKPLHGKTCLNHVRL</sequence>
<evidence type="ECO:0000256" key="4">
    <source>
        <dbReference type="RuleBase" id="RU003682"/>
    </source>
</evidence>
<name>A0AAP0NDI8_LIQFO</name>
<evidence type="ECO:0000256" key="1">
    <source>
        <dbReference type="ARBA" id="ARBA00008056"/>
    </source>
</evidence>
<dbReference type="SUPFAM" id="SSF51197">
    <property type="entry name" value="Clavaminate synthase-like"/>
    <property type="match status" value="1"/>
</dbReference>
<accession>A0AAP0NDI8</accession>
<evidence type="ECO:0000259" key="5">
    <source>
        <dbReference type="PROSITE" id="PS51471"/>
    </source>
</evidence>
<keyword evidence="2 4" id="KW-0479">Metal-binding</keyword>
<evidence type="ECO:0000313" key="6">
    <source>
        <dbReference type="EMBL" id="KAK9270918.1"/>
    </source>
</evidence>
<proteinExistence type="inferred from homology"/>
<dbReference type="Pfam" id="PF14226">
    <property type="entry name" value="DIOX_N"/>
    <property type="match status" value="1"/>
</dbReference>
<keyword evidence="7" id="KW-1185">Reference proteome</keyword>
<dbReference type="GO" id="GO:0046872">
    <property type="term" value="F:metal ion binding"/>
    <property type="evidence" value="ECO:0007669"/>
    <property type="project" value="UniProtKB-KW"/>
</dbReference>
<dbReference type="AlphaFoldDB" id="A0AAP0NDI8"/>
<evidence type="ECO:0000313" key="7">
    <source>
        <dbReference type="Proteomes" id="UP001415857"/>
    </source>
</evidence>
<dbReference type="Proteomes" id="UP001415857">
    <property type="component" value="Unassembled WGS sequence"/>
</dbReference>
<feature type="domain" description="Fe2OG dioxygenase" evidence="5">
    <location>
        <begin position="203"/>
        <end position="303"/>
    </location>
</feature>
<dbReference type="InterPro" id="IPR027443">
    <property type="entry name" value="IPNS-like_sf"/>
</dbReference>
<evidence type="ECO:0000256" key="2">
    <source>
        <dbReference type="ARBA" id="ARBA00022723"/>
    </source>
</evidence>
<dbReference type="InterPro" id="IPR005123">
    <property type="entry name" value="Oxoglu/Fe-dep_dioxygenase_dom"/>
</dbReference>
<protein>
    <recommendedName>
        <fullName evidence="5">Fe2OG dioxygenase domain-containing protein</fullName>
    </recommendedName>
</protein>
<evidence type="ECO:0000256" key="3">
    <source>
        <dbReference type="ARBA" id="ARBA00023004"/>
    </source>
</evidence>
<dbReference type="FunFam" id="2.60.120.330:FF:000134">
    <property type="entry name" value="Uncharacterized protein"/>
    <property type="match status" value="1"/>
</dbReference>
<gene>
    <name evidence="6" type="ORF">L1049_026505</name>
</gene>
<comment type="caution">
    <text evidence="6">The sequence shown here is derived from an EMBL/GenBank/DDBJ whole genome shotgun (WGS) entry which is preliminary data.</text>
</comment>